<dbReference type="AlphaFoldDB" id="A0A0C1ZNQ8"/>
<dbReference type="Proteomes" id="UP000031599">
    <property type="component" value="Unassembled WGS sequence"/>
</dbReference>
<gene>
    <name evidence="1" type="ORF">DB30_04579</name>
</gene>
<reference evidence="1 2" key="1">
    <citation type="submission" date="2014-12" db="EMBL/GenBank/DDBJ databases">
        <title>Genome assembly of Enhygromyxa salina DSM 15201.</title>
        <authorList>
            <person name="Sharma G."/>
            <person name="Subramanian S."/>
        </authorList>
    </citation>
    <scope>NUCLEOTIDE SEQUENCE [LARGE SCALE GENOMIC DNA]</scope>
    <source>
        <strain evidence="1 2">DSM 15201</strain>
    </source>
</reference>
<dbReference type="EMBL" id="JMCC02000004">
    <property type="protein sequence ID" value="KIG19114.1"/>
    <property type="molecule type" value="Genomic_DNA"/>
</dbReference>
<sequence>MTNENLMEIVGSGSHNNGHFSRWLIDRFGSEKFSQLFEPRLDQHSTKEEVLDAVEDIYGLSLEELEAEYAATAATTYPLPALCDGLLEVPRNGDRWELNVTADCDAPHTFGPSADGTMFVAFTIDVPVELEDVPLAAWIPSDMTAAVAPCLDEALYGAEFETVHSTVMDNNGPTTLRRTGRHRVELPVVDSGDVYMRLCPANDKFPGSYPADKSVDPENCVGD</sequence>
<evidence type="ECO:0000313" key="1">
    <source>
        <dbReference type="EMBL" id="KIG19114.1"/>
    </source>
</evidence>
<name>A0A0C1ZNQ8_9BACT</name>
<evidence type="ECO:0000313" key="2">
    <source>
        <dbReference type="Proteomes" id="UP000031599"/>
    </source>
</evidence>
<comment type="caution">
    <text evidence="1">The sequence shown here is derived from an EMBL/GenBank/DDBJ whole genome shotgun (WGS) entry which is preliminary data.</text>
</comment>
<accession>A0A0C1ZNQ8</accession>
<proteinExistence type="predicted"/>
<organism evidence="1 2">
    <name type="scientific">Enhygromyxa salina</name>
    <dbReference type="NCBI Taxonomy" id="215803"/>
    <lineage>
        <taxon>Bacteria</taxon>
        <taxon>Pseudomonadati</taxon>
        <taxon>Myxococcota</taxon>
        <taxon>Polyangia</taxon>
        <taxon>Nannocystales</taxon>
        <taxon>Nannocystaceae</taxon>
        <taxon>Enhygromyxa</taxon>
    </lineage>
</organism>
<protein>
    <submittedName>
        <fullName evidence="1">Uncharacterized protein</fullName>
    </submittedName>
</protein>